<comment type="caution">
    <text evidence="9">The sequence shown here is derived from an EMBL/GenBank/DDBJ whole genome shotgun (WGS) entry which is preliminary data.</text>
</comment>
<evidence type="ECO:0000256" key="1">
    <source>
        <dbReference type="ARBA" id="ARBA00004141"/>
    </source>
</evidence>
<comment type="subcellular location">
    <subcellularLocation>
        <location evidence="1">Membrane</location>
        <topology evidence="1">Multi-pass membrane protein</topology>
    </subcellularLocation>
</comment>
<dbReference type="InterPro" id="IPR020846">
    <property type="entry name" value="MFS_dom"/>
</dbReference>
<dbReference type="InterPro" id="IPR036259">
    <property type="entry name" value="MFS_trans_sf"/>
</dbReference>
<feature type="transmembrane region" description="Helical" evidence="7">
    <location>
        <begin position="172"/>
        <end position="189"/>
    </location>
</feature>
<evidence type="ECO:0000256" key="5">
    <source>
        <dbReference type="ARBA" id="ARBA00023136"/>
    </source>
</evidence>
<sequence length="506" mass="54662">MNTDSINTYVVNEFATNDEIQAMSMDIDEAIERLGYGRFQKDILLAAGLCFAADAMEVLLLSFLSIVLKAEWGLTDYQENTVISIVFAGAAIGTLILSPLADIIGRKIIFGVTAATISVFGILTAFCATYEWLLFARFMVGFGVGGLTVPFDTLAEFVPNSQRGANLLEIEYFWTAGTISVPVVAWLTLGDSAYFESWQLFVLICSLPCVASAVTAVLLVPESPRWLVAKGSHAEALRILRGAAARNGLDPFEVYPNGTKILELNQARESVCDLFSAKWLKITLLLWTVWGFLAILYYGVIIAVTIVFSSQVEIQDDNSQEASYYFDFGAIFISASAEIVGLLMAMFTIDQAGRIKTQTFSYLLGGSSCLLLLLVASINGPRSVLLVFAFTSRMAMMGASCTTWVSTSEILSTDIRASGHGTANGMARLAGSVTPYIINDKASLNVIGLFIFSISVLTAATAWHLPETAGQAMGGVHGTRRNEAKLGKIESHNQSSAATAPYQTMQ</sequence>
<keyword evidence="4 7" id="KW-1133">Transmembrane helix</keyword>
<evidence type="ECO:0000256" key="7">
    <source>
        <dbReference type="SAM" id="Phobius"/>
    </source>
</evidence>
<keyword evidence="3 7" id="KW-0812">Transmembrane</keyword>
<keyword evidence="5 7" id="KW-0472">Membrane</keyword>
<evidence type="ECO:0000256" key="6">
    <source>
        <dbReference type="SAM" id="MobiDB-lite"/>
    </source>
</evidence>
<feature type="region of interest" description="Disordered" evidence="6">
    <location>
        <begin position="486"/>
        <end position="506"/>
    </location>
</feature>
<feature type="transmembrane region" description="Helical" evidence="7">
    <location>
        <begin position="201"/>
        <end position="220"/>
    </location>
</feature>
<feature type="transmembrane region" description="Helical" evidence="7">
    <location>
        <begin position="359"/>
        <end position="378"/>
    </location>
</feature>
<dbReference type="Gene3D" id="1.20.1250.20">
    <property type="entry name" value="MFS general substrate transporter like domains"/>
    <property type="match status" value="1"/>
</dbReference>
<feature type="transmembrane region" description="Helical" evidence="7">
    <location>
        <begin position="384"/>
        <end position="406"/>
    </location>
</feature>
<dbReference type="Proteomes" id="UP001295423">
    <property type="component" value="Unassembled WGS sequence"/>
</dbReference>
<evidence type="ECO:0000256" key="4">
    <source>
        <dbReference type="ARBA" id="ARBA00022989"/>
    </source>
</evidence>
<dbReference type="Pfam" id="PF00083">
    <property type="entry name" value="Sugar_tr"/>
    <property type="match status" value="1"/>
</dbReference>
<evidence type="ECO:0000259" key="8">
    <source>
        <dbReference type="PROSITE" id="PS50850"/>
    </source>
</evidence>
<keyword evidence="2" id="KW-0813">Transport</keyword>
<dbReference type="InterPro" id="IPR005829">
    <property type="entry name" value="Sugar_transporter_CS"/>
</dbReference>
<feature type="transmembrane region" description="Helical" evidence="7">
    <location>
        <begin position="284"/>
        <end position="308"/>
    </location>
</feature>
<feature type="transmembrane region" description="Helical" evidence="7">
    <location>
        <begin position="43"/>
        <end position="68"/>
    </location>
</feature>
<proteinExistence type="predicted"/>
<dbReference type="InterPro" id="IPR005828">
    <property type="entry name" value="MFS_sugar_transport-like"/>
</dbReference>
<name>A0AAD2FGH8_9STRA</name>
<keyword evidence="10" id="KW-1185">Reference proteome</keyword>
<evidence type="ECO:0000313" key="10">
    <source>
        <dbReference type="Proteomes" id="UP001295423"/>
    </source>
</evidence>
<dbReference type="PROSITE" id="PS00216">
    <property type="entry name" value="SUGAR_TRANSPORT_1"/>
    <property type="match status" value="1"/>
</dbReference>
<evidence type="ECO:0000313" key="9">
    <source>
        <dbReference type="EMBL" id="CAJ1936939.1"/>
    </source>
</evidence>
<dbReference type="PANTHER" id="PTHR23511:SF34">
    <property type="entry name" value="SYNAPTIC VESICLE GLYCOPROTEIN 2"/>
    <property type="match status" value="1"/>
</dbReference>
<dbReference type="AlphaFoldDB" id="A0AAD2FGH8"/>
<feature type="transmembrane region" description="Helical" evidence="7">
    <location>
        <begin position="80"/>
        <end position="101"/>
    </location>
</feature>
<accession>A0AAD2FGH8</accession>
<organism evidence="9 10">
    <name type="scientific">Cylindrotheca closterium</name>
    <dbReference type="NCBI Taxonomy" id="2856"/>
    <lineage>
        <taxon>Eukaryota</taxon>
        <taxon>Sar</taxon>
        <taxon>Stramenopiles</taxon>
        <taxon>Ochrophyta</taxon>
        <taxon>Bacillariophyta</taxon>
        <taxon>Bacillariophyceae</taxon>
        <taxon>Bacillariophycidae</taxon>
        <taxon>Bacillariales</taxon>
        <taxon>Bacillariaceae</taxon>
        <taxon>Cylindrotheca</taxon>
    </lineage>
</organism>
<feature type="compositionally biased region" description="Polar residues" evidence="6">
    <location>
        <begin position="492"/>
        <end position="506"/>
    </location>
</feature>
<evidence type="ECO:0000256" key="2">
    <source>
        <dbReference type="ARBA" id="ARBA00022448"/>
    </source>
</evidence>
<feature type="domain" description="Major facilitator superfamily (MFS) profile" evidence="8">
    <location>
        <begin position="43"/>
        <end position="470"/>
    </location>
</feature>
<dbReference type="GO" id="GO:0016020">
    <property type="term" value="C:membrane"/>
    <property type="evidence" value="ECO:0007669"/>
    <property type="project" value="UniProtKB-SubCell"/>
</dbReference>
<gene>
    <name evidence="9" type="ORF">CYCCA115_LOCUS5437</name>
</gene>
<feature type="transmembrane region" description="Helical" evidence="7">
    <location>
        <begin position="446"/>
        <end position="465"/>
    </location>
</feature>
<dbReference type="EMBL" id="CAKOGP040000580">
    <property type="protein sequence ID" value="CAJ1936939.1"/>
    <property type="molecule type" value="Genomic_DNA"/>
</dbReference>
<feature type="transmembrane region" description="Helical" evidence="7">
    <location>
        <begin position="108"/>
        <end position="126"/>
    </location>
</feature>
<evidence type="ECO:0000256" key="3">
    <source>
        <dbReference type="ARBA" id="ARBA00022692"/>
    </source>
</evidence>
<protein>
    <recommendedName>
        <fullName evidence="8">Major facilitator superfamily (MFS) profile domain-containing protein</fullName>
    </recommendedName>
</protein>
<feature type="transmembrane region" description="Helical" evidence="7">
    <location>
        <begin position="328"/>
        <end position="347"/>
    </location>
</feature>
<feature type="transmembrane region" description="Helical" evidence="7">
    <location>
        <begin position="132"/>
        <end position="151"/>
    </location>
</feature>
<dbReference type="PROSITE" id="PS50850">
    <property type="entry name" value="MFS"/>
    <property type="match status" value="1"/>
</dbReference>
<dbReference type="PANTHER" id="PTHR23511">
    <property type="entry name" value="SYNAPTIC VESICLE GLYCOPROTEIN 2"/>
    <property type="match status" value="1"/>
</dbReference>
<dbReference type="GO" id="GO:0022857">
    <property type="term" value="F:transmembrane transporter activity"/>
    <property type="evidence" value="ECO:0007669"/>
    <property type="project" value="InterPro"/>
</dbReference>
<dbReference type="SUPFAM" id="SSF103473">
    <property type="entry name" value="MFS general substrate transporter"/>
    <property type="match status" value="1"/>
</dbReference>
<reference evidence="9" key="1">
    <citation type="submission" date="2023-08" db="EMBL/GenBank/DDBJ databases">
        <authorList>
            <person name="Audoor S."/>
            <person name="Bilcke G."/>
        </authorList>
    </citation>
    <scope>NUCLEOTIDE SEQUENCE</scope>
</reference>